<proteinExistence type="predicted"/>
<name>A0A653DNK5_CALMS</name>
<accession>A0A653DNK5</accession>
<protein>
    <submittedName>
        <fullName evidence="1">Uncharacterized protein</fullName>
    </submittedName>
</protein>
<dbReference type="EMBL" id="CAACVG010013260">
    <property type="protein sequence ID" value="VEN61594.1"/>
    <property type="molecule type" value="Genomic_DNA"/>
</dbReference>
<evidence type="ECO:0000313" key="2">
    <source>
        <dbReference type="Proteomes" id="UP000410492"/>
    </source>
</evidence>
<feature type="non-terminal residue" evidence="1">
    <location>
        <position position="79"/>
    </location>
</feature>
<keyword evidence="2" id="KW-1185">Reference proteome</keyword>
<evidence type="ECO:0000313" key="1">
    <source>
        <dbReference type="EMBL" id="VEN61594.1"/>
    </source>
</evidence>
<organism evidence="1 2">
    <name type="scientific">Callosobruchus maculatus</name>
    <name type="common">Southern cowpea weevil</name>
    <name type="synonym">Pulse bruchid</name>
    <dbReference type="NCBI Taxonomy" id="64391"/>
    <lineage>
        <taxon>Eukaryota</taxon>
        <taxon>Metazoa</taxon>
        <taxon>Ecdysozoa</taxon>
        <taxon>Arthropoda</taxon>
        <taxon>Hexapoda</taxon>
        <taxon>Insecta</taxon>
        <taxon>Pterygota</taxon>
        <taxon>Neoptera</taxon>
        <taxon>Endopterygota</taxon>
        <taxon>Coleoptera</taxon>
        <taxon>Polyphaga</taxon>
        <taxon>Cucujiformia</taxon>
        <taxon>Chrysomeloidea</taxon>
        <taxon>Chrysomelidae</taxon>
        <taxon>Bruchinae</taxon>
        <taxon>Bruchini</taxon>
        <taxon>Callosobruchus</taxon>
    </lineage>
</organism>
<dbReference type="OrthoDB" id="6760986at2759"/>
<reference evidence="1 2" key="1">
    <citation type="submission" date="2019-01" db="EMBL/GenBank/DDBJ databases">
        <authorList>
            <person name="Sayadi A."/>
        </authorList>
    </citation>
    <scope>NUCLEOTIDE SEQUENCE [LARGE SCALE GENOMIC DNA]</scope>
</reference>
<dbReference type="Proteomes" id="UP000410492">
    <property type="component" value="Unassembled WGS sequence"/>
</dbReference>
<sequence length="79" mass="8970">MRKGSKSSVVTVLVRDSNQSSITPDSEKVSYIIDGGHLLHQVVWRRPATFKQVCEQYSNYIVTHYGSAKIVFDKRRGTL</sequence>
<dbReference type="AlphaFoldDB" id="A0A653DNK5"/>
<gene>
    <name evidence="1" type="ORF">CALMAC_LOCUS18961</name>
</gene>